<keyword evidence="4 5" id="KW-0472">Membrane</keyword>
<dbReference type="STRING" id="183478.A0A364MY77"/>
<comment type="caution">
    <text evidence="7">The sequence shown here is derived from an EMBL/GenBank/DDBJ whole genome shotgun (WGS) entry which is preliminary data.</text>
</comment>
<accession>A0A364MY77</accession>
<keyword evidence="2 5" id="KW-0812">Transmembrane</keyword>
<organism evidence="7 8">
    <name type="scientific">Stemphylium lycopersici</name>
    <name type="common">Tomato gray leaf spot disease fungus</name>
    <name type="synonym">Thyrospora lycopersici</name>
    <dbReference type="NCBI Taxonomy" id="183478"/>
    <lineage>
        <taxon>Eukaryota</taxon>
        <taxon>Fungi</taxon>
        <taxon>Dikarya</taxon>
        <taxon>Ascomycota</taxon>
        <taxon>Pezizomycotina</taxon>
        <taxon>Dothideomycetes</taxon>
        <taxon>Pleosporomycetidae</taxon>
        <taxon>Pleosporales</taxon>
        <taxon>Pleosporineae</taxon>
        <taxon>Pleosporaceae</taxon>
        <taxon>Stemphylium</taxon>
    </lineage>
</organism>
<gene>
    <name evidence="7" type="ORF">DDE83_006631</name>
</gene>
<reference evidence="8" key="1">
    <citation type="submission" date="2018-05" db="EMBL/GenBank/DDBJ databases">
        <title>Draft genome sequence of Stemphylium lycopersici strain CIDEFI 213.</title>
        <authorList>
            <person name="Medina R."/>
            <person name="Franco M.E.E."/>
            <person name="Lucentini C.G."/>
            <person name="Saparrat M.C.N."/>
            <person name="Balatti P.A."/>
        </authorList>
    </citation>
    <scope>NUCLEOTIDE SEQUENCE [LARGE SCALE GENOMIC DNA]</scope>
    <source>
        <strain evidence="8">CIDEFI 213</strain>
    </source>
</reference>
<keyword evidence="3 5" id="KW-1133">Transmembrane helix</keyword>
<evidence type="ECO:0000256" key="6">
    <source>
        <dbReference type="SAM" id="MobiDB-lite"/>
    </source>
</evidence>
<evidence type="ECO:0000313" key="8">
    <source>
        <dbReference type="Proteomes" id="UP000249619"/>
    </source>
</evidence>
<feature type="region of interest" description="Disordered" evidence="6">
    <location>
        <begin position="1"/>
        <end position="30"/>
    </location>
</feature>
<feature type="transmembrane region" description="Helical" evidence="5">
    <location>
        <begin position="194"/>
        <end position="214"/>
    </location>
</feature>
<evidence type="ECO:0000256" key="5">
    <source>
        <dbReference type="RuleBase" id="RU004379"/>
    </source>
</evidence>
<dbReference type="EMBL" id="QGDH01000105">
    <property type="protein sequence ID" value="RAR07133.1"/>
    <property type="molecule type" value="Genomic_DNA"/>
</dbReference>
<feature type="transmembrane region" description="Helical" evidence="5">
    <location>
        <begin position="77"/>
        <end position="98"/>
    </location>
</feature>
<dbReference type="InterPro" id="IPR006214">
    <property type="entry name" value="Bax_inhibitor_1-related"/>
</dbReference>
<evidence type="ECO:0000256" key="1">
    <source>
        <dbReference type="ARBA" id="ARBA00004141"/>
    </source>
</evidence>
<dbReference type="CDD" id="cd10429">
    <property type="entry name" value="GAAP_like"/>
    <property type="match status" value="1"/>
</dbReference>
<feature type="transmembrane region" description="Helical" evidence="5">
    <location>
        <begin position="110"/>
        <end position="128"/>
    </location>
</feature>
<dbReference type="OrthoDB" id="7933078at2759"/>
<evidence type="ECO:0000256" key="2">
    <source>
        <dbReference type="ARBA" id="ARBA00022692"/>
    </source>
</evidence>
<evidence type="ECO:0000313" key="7">
    <source>
        <dbReference type="EMBL" id="RAR07133.1"/>
    </source>
</evidence>
<sequence length="278" mass="31148">MAGPKYQNVPQRDSLDEAAPAPSYSQAPPSYQTVDAQEALLRGVPRGEDDNLPDDFKFGGVVAEATLDIRMAFVRKVYAILTVQLLATAAVSFASMASESYKTWIRTNQWAMWVSLFGSFVFLGLTFWKRKSYPTNLVFLAGFTAMEAYSISVIVSFTDSKIVLQALFFTLGIFIALSVFACQSKYDFTSWVPYLFGALWVVVLFGFMSAFFPYNSTVELGYGIICALIFSGYILVDTQMIMRHYHVEEEIAASISLYLDIINLFLAILRILNSQNQN</sequence>
<dbReference type="Pfam" id="PF01027">
    <property type="entry name" value="Bax1-I"/>
    <property type="match status" value="1"/>
</dbReference>
<comment type="similarity">
    <text evidence="5">Belongs to the BI1 family.</text>
</comment>
<keyword evidence="8" id="KW-1185">Reference proteome</keyword>
<dbReference type="GO" id="GO:0016020">
    <property type="term" value="C:membrane"/>
    <property type="evidence" value="ECO:0007669"/>
    <property type="project" value="UniProtKB-SubCell"/>
</dbReference>
<name>A0A364MY77_STELY</name>
<feature type="transmembrane region" description="Helical" evidence="5">
    <location>
        <begin position="220"/>
        <end position="239"/>
    </location>
</feature>
<evidence type="ECO:0000256" key="4">
    <source>
        <dbReference type="ARBA" id="ARBA00023136"/>
    </source>
</evidence>
<evidence type="ECO:0000256" key="3">
    <source>
        <dbReference type="ARBA" id="ARBA00022989"/>
    </source>
</evidence>
<comment type="subcellular location">
    <subcellularLocation>
        <location evidence="1">Membrane</location>
        <topology evidence="1">Multi-pass membrane protein</topology>
    </subcellularLocation>
</comment>
<feature type="compositionally biased region" description="Low complexity" evidence="6">
    <location>
        <begin position="18"/>
        <end position="30"/>
    </location>
</feature>
<dbReference type="PANTHER" id="PTHR23291:SF50">
    <property type="entry name" value="PROTEIN LIFEGUARD 4"/>
    <property type="match status" value="1"/>
</dbReference>
<feature type="transmembrane region" description="Helical" evidence="5">
    <location>
        <begin position="137"/>
        <end position="156"/>
    </location>
</feature>
<dbReference type="AlphaFoldDB" id="A0A364MY77"/>
<feature type="transmembrane region" description="Helical" evidence="5">
    <location>
        <begin position="162"/>
        <end position="182"/>
    </location>
</feature>
<protein>
    <submittedName>
        <fullName evidence="7">Transmembrane BAX inhibitor motif-containing protein 4</fullName>
    </submittedName>
</protein>
<proteinExistence type="inferred from homology"/>
<dbReference type="Proteomes" id="UP000249619">
    <property type="component" value="Unassembled WGS sequence"/>
</dbReference>
<dbReference type="PANTHER" id="PTHR23291">
    <property type="entry name" value="BAX INHIBITOR-RELATED"/>
    <property type="match status" value="1"/>
</dbReference>